<sequence length="651" mass="75074">MPKIYDSGDPTLPNLPPFIYYTNESDEYSEDENLHGGGKDDNRDSDLKRVNTNHSRKVEFENSVFSRKNSNLFDDDSLPQQPFFEPEEIKRHLKESSNTSNTASYSKSKKRRERRRKKNRKYSDSAYSSTAARQRISWEPGIDINTTEVILSSIGSAITITDYNQERYRVENLCVTTSVSEQQVHGDSEQVVIDNDEEEEKPTASFKDKPDVLKLRKLLNSRPQWSTIRWVNVNGISWEAIATIGEHYKLHRLAIEDMIDIPQRTKIDFFHEQLFGVVPLIKLVRNKDAQVSESKLHDILGWVRGDGEQKNLFNPPFKGNNLTELIPKLHQMRRLNQIFQPAGPSKRKLKILDDERPLSYRNLFVGIEQVSFFILSNNTVLTFFESSGDDIENAILNRITSDETILRTSCESSILLQSILDAIVDMTYPILTAYRKRLGEFEINILTNPNLKHTQALHLMNGELSKLRRSILPITSLVNALKDLSRKSHNGLTEIEKKNPAHEFISPMTRLYLSDIIDHLWMYTDEIDGMISQVQNLTAMIFNTISTQTNGSMRQLSIVTVIFLPLSFWTGYFGMNFTGFTALEQGVELYWKISIPFSFGLLLLLMWSSLKKNSFKHYKSAKKFKDELSMRRNYQLRSERRKSIVSASSIV</sequence>
<dbReference type="Gene3D" id="3.30.460.20">
    <property type="entry name" value="CorA soluble domain-like"/>
    <property type="match status" value="1"/>
</dbReference>
<keyword evidence="5 9" id="KW-0812">Transmembrane</keyword>
<dbReference type="Pfam" id="PF01544">
    <property type="entry name" value="CorA"/>
    <property type="match status" value="1"/>
</dbReference>
<evidence type="ECO:0008006" key="12">
    <source>
        <dbReference type="Google" id="ProtNLM"/>
    </source>
</evidence>
<evidence type="ECO:0000256" key="7">
    <source>
        <dbReference type="ARBA" id="ARBA00023136"/>
    </source>
</evidence>
<evidence type="ECO:0000256" key="1">
    <source>
        <dbReference type="ARBA" id="ARBA00004651"/>
    </source>
</evidence>
<feature type="region of interest" description="Disordered" evidence="8">
    <location>
        <begin position="91"/>
        <end position="130"/>
    </location>
</feature>
<feature type="transmembrane region" description="Helical" evidence="9">
    <location>
        <begin position="589"/>
        <end position="610"/>
    </location>
</feature>
<evidence type="ECO:0000256" key="9">
    <source>
        <dbReference type="SAM" id="Phobius"/>
    </source>
</evidence>
<reference evidence="10" key="1">
    <citation type="journal article" date="2021" name="Open Biol.">
        <title>Shared evolutionary footprints suggest mitochondrial oxidative damage underlies multiple complex I losses in fungi.</title>
        <authorList>
            <person name="Schikora-Tamarit M.A."/>
            <person name="Marcet-Houben M."/>
            <person name="Nosek J."/>
            <person name="Gabaldon T."/>
        </authorList>
    </citation>
    <scope>NUCLEOTIDE SEQUENCE</scope>
    <source>
        <strain evidence="10">CBS6341</strain>
    </source>
</reference>
<dbReference type="AlphaFoldDB" id="A0A9P8PR46"/>
<keyword evidence="7 9" id="KW-0472">Membrane</keyword>
<organism evidence="10 11">
    <name type="scientific">Wickerhamomyces mucosus</name>
    <dbReference type="NCBI Taxonomy" id="1378264"/>
    <lineage>
        <taxon>Eukaryota</taxon>
        <taxon>Fungi</taxon>
        <taxon>Dikarya</taxon>
        <taxon>Ascomycota</taxon>
        <taxon>Saccharomycotina</taxon>
        <taxon>Saccharomycetes</taxon>
        <taxon>Phaffomycetales</taxon>
        <taxon>Wickerhamomycetaceae</taxon>
        <taxon>Wickerhamomyces</taxon>
    </lineage>
</organism>
<feature type="compositionally biased region" description="Basic and acidic residues" evidence="8">
    <location>
        <begin position="32"/>
        <end position="49"/>
    </location>
</feature>
<dbReference type="GO" id="GO:0005886">
    <property type="term" value="C:plasma membrane"/>
    <property type="evidence" value="ECO:0007669"/>
    <property type="project" value="UniProtKB-SubCell"/>
</dbReference>
<dbReference type="PANTHER" id="PTHR46494">
    <property type="entry name" value="CORA FAMILY METAL ION TRANSPORTER (EUROFUNG)"/>
    <property type="match status" value="1"/>
</dbReference>
<dbReference type="EMBL" id="JAEUBF010000681">
    <property type="protein sequence ID" value="KAH3675984.1"/>
    <property type="molecule type" value="Genomic_DNA"/>
</dbReference>
<keyword evidence="3" id="KW-0813">Transport</keyword>
<feature type="compositionally biased region" description="Basic residues" evidence="8">
    <location>
        <begin position="107"/>
        <end position="120"/>
    </location>
</feature>
<comment type="subcellular location">
    <subcellularLocation>
        <location evidence="1">Cell membrane</location>
        <topology evidence="1">Multi-pass membrane protein</topology>
    </subcellularLocation>
</comment>
<dbReference type="GO" id="GO:0015087">
    <property type="term" value="F:cobalt ion transmembrane transporter activity"/>
    <property type="evidence" value="ECO:0007669"/>
    <property type="project" value="TreeGrafter"/>
</dbReference>
<feature type="transmembrane region" description="Helical" evidence="9">
    <location>
        <begin position="556"/>
        <end position="577"/>
    </location>
</feature>
<evidence type="ECO:0000256" key="6">
    <source>
        <dbReference type="ARBA" id="ARBA00022989"/>
    </source>
</evidence>
<comment type="similarity">
    <text evidence="2">Belongs to the CorA metal ion transporter (MIT) (TC 1.A.35) family.</text>
</comment>
<evidence type="ECO:0000256" key="4">
    <source>
        <dbReference type="ARBA" id="ARBA00022475"/>
    </source>
</evidence>
<evidence type="ECO:0000256" key="3">
    <source>
        <dbReference type="ARBA" id="ARBA00022448"/>
    </source>
</evidence>
<comment type="caution">
    <text evidence="10">The sequence shown here is derived from an EMBL/GenBank/DDBJ whole genome shotgun (WGS) entry which is preliminary data.</text>
</comment>
<dbReference type="InterPro" id="IPR045863">
    <property type="entry name" value="CorA_TM1_TM2"/>
</dbReference>
<dbReference type="InterPro" id="IPR002523">
    <property type="entry name" value="MgTranspt_CorA/ZnTranspt_ZntB"/>
</dbReference>
<keyword evidence="11" id="KW-1185">Reference proteome</keyword>
<dbReference type="GO" id="GO:0050897">
    <property type="term" value="F:cobalt ion binding"/>
    <property type="evidence" value="ECO:0007669"/>
    <property type="project" value="TreeGrafter"/>
</dbReference>
<protein>
    <recommendedName>
        <fullName evidence="12">Magnesium transport protein CorA</fullName>
    </recommendedName>
</protein>
<dbReference type="Gene3D" id="1.20.58.340">
    <property type="entry name" value="Magnesium transport protein CorA, transmembrane region"/>
    <property type="match status" value="2"/>
</dbReference>
<evidence type="ECO:0000256" key="2">
    <source>
        <dbReference type="ARBA" id="ARBA00009765"/>
    </source>
</evidence>
<keyword evidence="4" id="KW-1003">Cell membrane</keyword>
<dbReference type="SUPFAM" id="SSF143865">
    <property type="entry name" value="CorA soluble domain-like"/>
    <property type="match status" value="1"/>
</dbReference>
<evidence type="ECO:0000256" key="5">
    <source>
        <dbReference type="ARBA" id="ARBA00022692"/>
    </source>
</evidence>
<dbReference type="OrthoDB" id="165352at2759"/>
<accession>A0A9P8PR46</accession>
<dbReference type="Proteomes" id="UP000769528">
    <property type="component" value="Unassembled WGS sequence"/>
</dbReference>
<dbReference type="GO" id="GO:0015095">
    <property type="term" value="F:magnesium ion transmembrane transporter activity"/>
    <property type="evidence" value="ECO:0007669"/>
    <property type="project" value="TreeGrafter"/>
</dbReference>
<evidence type="ECO:0000313" key="11">
    <source>
        <dbReference type="Proteomes" id="UP000769528"/>
    </source>
</evidence>
<keyword evidence="6 9" id="KW-1133">Transmembrane helix</keyword>
<feature type="region of interest" description="Disordered" evidence="8">
    <location>
        <begin position="1"/>
        <end position="54"/>
    </location>
</feature>
<name>A0A9P8PR46_9ASCO</name>
<evidence type="ECO:0000256" key="8">
    <source>
        <dbReference type="SAM" id="MobiDB-lite"/>
    </source>
</evidence>
<gene>
    <name evidence="10" type="ORF">WICMUC_002280</name>
</gene>
<dbReference type="GO" id="GO:0000287">
    <property type="term" value="F:magnesium ion binding"/>
    <property type="evidence" value="ECO:0007669"/>
    <property type="project" value="TreeGrafter"/>
</dbReference>
<evidence type="ECO:0000313" key="10">
    <source>
        <dbReference type="EMBL" id="KAH3675984.1"/>
    </source>
</evidence>
<dbReference type="InterPro" id="IPR045861">
    <property type="entry name" value="CorA_cytoplasmic_dom"/>
</dbReference>
<proteinExistence type="inferred from homology"/>
<dbReference type="SUPFAM" id="SSF144083">
    <property type="entry name" value="Magnesium transport protein CorA, transmembrane region"/>
    <property type="match status" value="1"/>
</dbReference>
<reference evidence="10" key="2">
    <citation type="submission" date="2021-01" db="EMBL/GenBank/DDBJ databases">
        <authorList>
            <person name="Schikora-Tamarit M.A."/>
        </authorList>
    </citation>
    <scope>NUCLEOTIDE SEQUENCE</scope>
    <source>
        <strain evidence="10">CBS6341</strain>
    </source>
</reference>
<dbReference type="PANTHER" id="PTHR46494:SF1">
    <property type="entry name" value="CORA FAMILY METAL ION TRANSPORTER (EUROFUNG)"/>
    <property type="match status" value="1"/>
</dbReference>